<keyword evidence="3 7" id="KW-0479">Metal-binding</keyword>
<dbReference type="PANTHER" id="PTHR24300">
    <property type="entry name" value="CYTOCHROME P450 508A4-RELATED"/>
    <property type="match status" value="1"/>
</dbReference>
<keyword evidence="10" id="KW-1185">Reference proteome</keyword>
<evidence type="ECO:0000313" key="9">
    <source>
        <dbReference type="EMBL" id="CAG5125149.1"/>
    </source>
</evidence>
<dbReference type="EMBL" id="CAJHNH020001968">
    <property type="protein sequence ID" value="CAG5125149.1"/>
    <property type="molecule type" value="Genomic_DNA"/>
</dbReference>
<evidence type="ECO:0000256" key="1">
    <source>
        <dbReference type="ARBA" id="ARBA00001971"/>
    </source>
</evidence>
<keyword evidence="6 8" id="KW-0503">Monooxygenase</keyword>
<evidence type="ECO:0000256" key="5">
    <source>
        <dbReference type="ARBA" id="ARBA00023004"/>
    </source>
</evidence>
<dbReference type="GO" id="GO:0020037">
    <property type="term" value="F:heme binding"/>
    <property type="evidence" value="ECO:0007669"/>
    <property type="project" value="InterPro"/>
</dbReference>
<dbReference type="InterPro" id="IPR036396">
    <property type="entry name" value="Cyt_P450_sf"/>
</dbReference>
<comment type="cofactor">
    <cofactor evidence="1 7">
        <name>heme</name>
        <dbReference type="ChEBI" id="CHEBI:30413"/>
    </cofactor>
</comment>
<dbReference type="PRINTS" id="PR00385">
    <property type="entry name" value="P450"/>
</dbReference>
<accession>A0A8S3Z7S9</accession>
<dbReference type="GO" id="GO:0005737">
    <property type="term" value="C:cytoplasm"/>
    <property type="evidence" value="ECO:0007669"/>
    <property type="project" value="TreeGrafter"/>
</dbReference>
<organism evidence="9 10">
    <name type="scientific">Candidula unifasciata</name>
    <dbReference type="NCBI Taxonomy" id="100452"/>
    <lineage>
        <taxon>Eukaryota</taxon>
        <taxon>Metazoa</taxon>
        <taxon>Spiralia</taxon>
        <taxon>Lophotrochozoa</taxon>
        <taxon>Mollusca</taxon>
        <taxon>Gastropoda</taxon>
        <taxon>Heterobranchia</taxon>
        <taxon>Euthyneura</taxon>
        <taxon>Panpulmonata</taxon>
        <taxon>Eupulmonata</taxon>
        <taxon>Stylommatophora</taxon>
        <taxon>Helicina</taxon>
        <taxon>Helicoidea</taxon>
        <taxon>Geomitridae</taxon>
        <taxon>Candidula</taxon>
    </lineage>
</organism>
<dbReference type="InterPro" id="IPR002401">
    <property type="entry name" value="Cyt_P450_E_grp-I"/>
</dbReference>
<keyword evidence="5 7" id="KW-0408">Iron</keyword>
<dbReference type="GO" id="GO:0006082">
    <property type="term" value="P:organic acid metabolic process"/>
    <property type="evidence" value="ECO:0007669"/>
    <property type="project" value="TreeGrafter"/>
</dbReference>
<reference evidence="9" key="1">
    <citation type="submission" date="2021-04" db="EMBL/GenBank/DDBJ databases">
        <authorList>
            <consortium name="Molecular Ecology Group"/>
        </authorList>
    </citation>
    <scope>NUCLEOTIDE SEQUENCE</scope>
</reference>
<keyword evidence="4 8" id="KW-0560">Oxidoreductase</keyword>
<evidence type="ECO:0000256" key="8">
    <source>
        <dbReference type="RuleBase" id="RU000461"/>
    </source>
</evidence>
<evidence type="ECO:0000256" key="4">
    <source>
        <dbReference type="ARBA" id="ARBA00023002"/>
    </source>
</evidence>
<dbReference type="InterPro" id="IPR017972">
    <property type="entry name" value="Cyt_P450_CS"/>
</dbReference>
<evidence type="ECO:0000256" key="3">
    <source>
        <dbReference type="ARBA" id="ARBA00022723"/>
    </source>
</evidence>
<sequence>MDLITWIVAGFIILVFYLLLRGPNPRLPPSPVRPLPVVGHLMHLKADLRSQFREWAEQCGDMFSLYMGGSLVVVLNGYDVIKEAMVKKGDLMSDRPPVFIDQISGLSQKGIVFSNGQLWKEQKSVCLSILRSFGMGKNLLAEKIQEEVDCFMTYLASLEGNPTDIHLHTGVVISNIICSILIGNRFDYDDEKFQDLLQKLNRVLEDQSSISLVNFFPWLRKLPGDLFKAKRMSENMLAIRNVFVNFLQEKKRNVDDSDEVLNFIDAYLKEKKKKTKPGESTTLDDQNLIKDMMDLFGGGTETTTSTIYWCILYLLNNPQVQDKVYSEIKDVIGSDRTPTMQDKGNLKYLNAVIMETERLANIIHLAVPHMCTNEVTLRGYILPKGTTVCLNLDSVLHDKATWGEDALNFCPERFIDSHGRVQIPKQFIPFGIGHRICIGEAMAKMVLFLCLASMFQKFKFLPSNPHSIPPIEYHCGGVVSPKPYKVRVVARQ</sequence>
<dbReference type="AlphaFoldDB" id="A0A8S3Z7S9"/>
<dbReference type="GO" id="GO:0005506">
    <property type="term" value="F:iron ion binding"/>
    <property type="evidence" value="ECO:0007669"/>
    <property type="project" value="InterPro"/>
</dbReference>
<dbReference type="Pfam" id="PF00067">
    <property type="entry name" value="p450"/>
    <property type="match status" value="1"/>
</dbReference>
<proteinExistence type="inferred from homology"/>
<dbReference type="PANTHER" id="PTHR24300:SF375">
    <property type="entry name" value="CYTOCHROME P450 FAMILY"/>
    <property type="match status" value="1"/>
</dbReference>
<dbReference type="Proteomes" id="UP000678393">
    <property type="component" value="Unassembled WGS sequence"/>
</dbReference>
<protein>
    <recommendedName>
        <fullName evidence="11">Cytochrome P450</fullName>
    </recommendedName>
</protein>
<evidence type="ECO:0000313" key="10">
    <source>
        <dbReference type="Proteomes" id="UP000678393"/>
    </source>
</evidence>
<evidence type="ECO:0000256" key="2">
    <source>
        <dbReference type="ARBA" id="ARBA00010617"/>
    </source>
</evidence>
<evidence type="ECO:0000256" key="7">
    <source>
        <dbReference type="PIRSR" id="PIRSR602401-1"/>
    </source>
</evidence>
<evidence type="ECO:0000256" key="6">
    <source>
        <dbReference type="ARBA" id="ARBA00023033"/>
    </source>
</evidence>
<dbReference type="OrthoDB" id="1844152at2759"/>
<dbReference type="SUPFAM" id="SSF48264">
    <property type="entry name" value="Cytochrome P450"/>
    <property type="match status" value="1"/>
</dbReference>
<dbReference type="GO" id="GO:0016712">
    <property type="term" value="F:oxidoreductase activity, acting on paired donors, with incorporation or reduction of molecular oxygen, reduced flavin or flavoprotein as one donor, and incorporation of one atom of oxygen"/>
    <property type="evidence" value="ECO:0007669"/>
    <property type="project" value="TreeGrafter"/>
</dbReference>
<comment type="caution">
    <text evidence="9">The sequence shown here is derived from an EMBL/GenBank/DDBJ whole genome shotgun (WGS) entry which is preliminary data.</text>
</comment>
<feature type="binding site" description="axial binding residue" evidence="7">
    <location>
        <position position="437"/>
    </location>
    <ligand>
        <name>heme</name>
        <dbReference type="ChEBI" id="CHEBI:30413"/>
    </ligand>
    <ligandPart>
        <name>Fe</name>
        <dbReference type="ChEBI" id="CHEBI:18248"/>
    </ligandPart>
</feature>
<dbReference type="FunFam" id="1.10.630.10:FF:000036">
    <property type="entry name" value="CYtochrome P450 family"/>
    <property type="match status" value="1"/>
</dbReference>
<dbReference type="GO" id="GO:0006805">
    <property type="term" value="P:xenobiotic metabolic process"/>
    <property type="evidence" value="ECO:0007669"/>
    <property type="project" value="TreeGrafter"/>
</dbReference>
<dbReference type="Gene3D" id="1.10.630.10">
    <property type="entry name" value="Cytochrome P450"/>
    <property type="match status" value="1"/>
</dbReference>
<dbReference type="PRINTS" id="PR00463">
    <property type="entry name" value="EP450I"/>
</dbReference>
<keyword evidence="7 8" id="KW-0349">Heme</keyword>
<name>A0A8S3Z7S9_9EUPU</name>
<dbReference type="InterPro" id="IPR001128">
    <property type="entry name" value="Cyt_P450"/>
</dbReference>
<dbReference type="InterPro" id="IPR050182">
    <property type="entry name" value="Cytochrome_P450_fam2"/>
</dbReference>
<evidence type="ECO:0008006" key="11">
    <source>
        <dbReference type="Google" id="ProtNLM"/>
    </source>
</evidence>
<comment type="similarity">
    <text evidence="2 8">Belongs to the cytochrome P450 family.</text>
</comment>
<dbReference type="PROSITE" id="PS00086">
    <property type="entry name" value="CYTOCHROME_P450"/>
    <property type="match status" value="1"/>
</dbReference>
<gene>
    <name evidence="9" type="ORF">CUNI_LOCUS10707</name>
</gene>